<name>A0A9W6HQS9_9MICO</name>
<comment type="caution">
    <text evidence="3">The sequence shown here is derived from an EMBL/GenBank/DDBJ whole genome shotgun (WGS) entry which is preliminary data.</text>
</comment>
<evidence type="ECO:0000313" key="4">
    <source>
        <dbReference type="Proteomes" id="UP001142325"/>
    </source>
</evidence>
<dbReference type="Proteomes" id="UP001142325">
    <property type="component" value="Unassembled WGS sequence"/>
</dbReference>
<keyword evidence="2" id="KW-1133">Transmembrane helix</keyword>
<dbReference type="EMBL" id="BSET01000001">
    <property type="protein sequence ID" value="GLK00700.1"/>
    <property type="molecule type" value="Genomic_DNA"/>
</dbReference>
<evidence type="ECO:0000313" key="3">
    <source>
        <dbReference type="EMBL" id="GLK00700.1"/>
    </source>
</evidence>
<reference evidence="3" key="2">
    <citation type="submission" date="2023-01" db="EMBL/GenBank/DDBJ databases">
        <authorList>
            <person name="Sun Q."/>
            <person name="Evtushenko L."/>
        </authorList>
    </citation>
    <scope>NUCLEOTIDE SEQUENCE</scope>
    <source>
        <strain evidence="3">VKM Ac-1958</strain>
    </source>
</reference>
<feature type="region of interest" description="Disordered" evidence="1">
    <location>
        <begin position="49"/>
        <end position="72"/>
    </location>
</feature>
<protein>
    <submittedName>
        <fullName evidence="3">Uncharacterized protein</fullName>
    </submittedName>
</protein>
<keyword evidence="4" id="KW-1185">Reference proteome</keyword>
<reference evidence="3" key="1">
    <citation type="journal article" date="2014" name="Int. J. Syst. Evol. Microbiol.">
        <title>Complete genome sequence of Corynebacterium casei LMG S-19264T (=DSM 44701T), isolated from a smear-ripened cheese.</title>
        <authorList>
            <consortium name="US DOE Joint Genome Institute (JGI-PGF)"/>
            <person name="Walter F."/>
            <person name="Albersmeier A."/>
            <person name="Kalinowski J."/>
            <person name="Ruckert C."/>
        </authorList>
    </citation>
    <scope>NUCLEOTIDE SEQUENCE</scope>
    <source>
        <strain evidence="3">VKM Ac-1958</strain>
    </source>
</reference>
<sequence>MSLLSAVPAGLLLPESFLLSDWFSTLATFVAINTVIYVILGVIKIVPLPQRPGHKGRSRRSETRSIYPDGSL</sequence>
<keyword evidence="2" id="KW-0812">Transmembrane</keyword>
<accession>A0A9W6HQS9</accession>
<evidence type="ECO:0000256" key="1">
    <source>
        <dbReference type="SAM" id="MobiDB-lite"/>
    </source>
</evidence>
<evidence type="ECO:0000256" key="2">
    <source>
        <dbReference type="SAM" id="Phobius"/>
    </source>
</evidence>
<gene>
    <name evidence="3" type="ORF">GCM10017596_04150</name>
</gene>
<proteinExistence type="predicted"/>
<dbReference type="AlphaFoldDB" id="A0A9W6HQS9"/>
<feature type="transmembrane region" description="Helical" evidence="2">
    <location>
        <begin position="28"/>
        <end position="49"/>
    </location>
</feature>
<keyword evidence="2" id="KW-0472">Membrane</keyword>
<organism evidence="3 4">
    <name type="scientific">Microbacterium keratanolyticum</name>
    <dbReference type="NCBI Taxonomy" id="67574"/>
    <lineage>
        <taxon>Bacteria</taxon>
        <taxon>Bacillati</taxon>
        <taxon>Actinomycetota</taxon>
        <taxon>Actinomycetes</taxon>
        <taxon>Micrococcales</taxon>
        <taxon>Microbacteriaceae</taxon>
        <taxon>Microbacterium</taxon>
    </lineage>
</organism>